<dbReference type="Proteomes" id="UP000679725">
    <property type="component" value="Unassembled WGS sequence"/>
</dbReference>
<evidence type="ECO:0008006" key="3">
    <source>
        <dbReference type="Google" id="ProtNLM"/>
    </source>
</evidence>
<dbReference type="PROSITE" id="PS51257">
    <property type="entry name" value="PROKAR_LIPOPROTEIN"/>
    <property type="match status" value="1"/>
</dbReference>
<protein>
    <recommendedName>
        <fullName evidence="3">Lipoprotein</fullName>
    </recommendedName>
</protein>
<reference evidence="1 2" key="1">
    <citation type="submission" date="2021-04" db="EMBL/GenBank/DDBJ databases">
        <authorList>
            <person name="Rodrigo-Torres L."/>
            <person name="Arahal R. D."/>
            <person name="Lucena T."/>
        </authorList>
    </citation>
    <scope>NUCLEOTIDE SEQUENCE [LARGE SCALE GENOMIC DNA]</scope>
    <source>
        <strain evidence="1 2">CECT 9623</strain>
    </source>
</reference>
<dbReference type="EMBL" id="CAJRAU010000007">
    <property type="protein sequence ID" value="CAG5072986.1"/>
    <property type="molecule type" value="Genomic_DNA"/>
</dbReference>
<evidence type="ECO:0000313" key="1">
    <source>
        <dbReference type="EMBL" id="CAG5072986.1"/>
    </source>
</evidence>
<evidence type="ECO:0000313" key="2">
    <source>
        <dbReference type="Proteomes" id="UP000679725"/>
    </source>
</evidence>
<sequence>MKNLLYLLLALLLGCKDRPAEPDEYQGVITGYMVIDNWAKGCGSGGLAIDIKGNTYLVTNSVADTFEDPNAWPVPVWVRYKPAPADSCTGSKNRIEILSIRKQ</sequence>
<organism evidence="1 2">
    <name type="scientific">Dyadobacter linearis</name>
    <dbReference type="NCBI Taxonomy" id="2823330"/>
    <lineage>
        <taxon>Bacteria</taxon>
        <taxon>Pseudomonadati</taxon>
        <taxon>Bacteroidota</taxon>
        <taxon>Cytophagia</taxon>
        <taxon>Cytophagales</taxon>
        <taxon>Spirosomataceae</taxon>
        <taxon>Dyadobacter</taxon>
    </lineage>
</organism>
<comment type="caution">
    <text evidence="1">The sequence shown here is derived from an EMBL/GenBank/DDBJ whole genome shotgun (WGS) entry which is preliminary data.</text>
</comment>
<proteinExistence type="predicted"/>
<keyword evidence="2" id="KW-1185">Reference proteome</keyword>
<gene>
    <name evidence="1" type="ORF">DYBT9623_04518</name>
</gene>
<accession>A0ABN7RCM0</accession>
<name>A0ABN7RCM0_9BACT</name>
<dbReference type="RefSeq" id="WP_215235784.1">
    <property type="nucleotide sequence ID" value="NZ_CAJRAU010000007.1"/>
</dbReference>